<dbReference type="OrthoDB" id="5987630at2759"/>
<keyword evidence="2" id="KW-0695">RNA-directed DNA polymerase</keyword>
<dbReference type="EMBL" id="LSMT01001615">
    <property type="protein sequence ID" value="PFX12066.1"/>
    <property type="molecule type" value="Genomic_DNA"/>
</dbReference>
<protein>
    <submittedName>
        <fullName evidence="2">Putative RNA-directed DNA polymerase from transposon BS</fullName>
    </submittedName>
</protein>
<dbReference type="AlphaFoldDB" id="A0A2B4R4I6"/>
<dbReference type="PROSITE" id="PS50878">
    <property type="entry name" value="RT_POL"/>
    <property type="match status" value="1"/>
</dbReference>
<dbReference type="GO" id="GO:0003964">
    <property type="term" value="F:RNA-directed DNA polymerase activity"/>
    <property type="evidence" value="ECO:0007669"/>
    <property type="project" value="UniProtKB-KW"/>
</dbReference>
<keyword evidence="2" id="KW-0548">Nucleotidyltransferase</keyword>
<evidence type="ECO:0000313" key="3">
    <source>
        <dbReference type="Proteomes" id="UP000225706"/>
    </source>
</evidence>
<dbReference type="InterPro" id="IPR000477">
    <property type="entry name" value="RT_dom"/>
</dbReference>
<sequence length="350" mass="39345">MYEGIKTAMGPTQNKTAPLKSTTGEVITGKGQQIERWVGHYSELYSRHNVVTTSALDAIKCLPVMGELDNEPTIDELSKAINSLASRKTPGSDGIPPDLIKYCKTTLLQPLHEVLFFARVIPVRLQKLAERVYPESQCGFRAERSSIDMVFSLRQPQEKWREQQMPLYIAFIDLTKAFDLVSREGLFRILPKIGCPPKVHSLIESFHTNMQGTVQFSGSISEPFNISSGVKQGCVLAPTLFGIFFTLLLKHAFGTSKEATYLRTGSDGRLFNLARLRAKTKVREALIRDMLFADDAAVSSHTQQELQLLMDRFSQASKDFGLSISLKKTNVLHGTRNRNTTNHYHRRLRA</sequence>
<dbReference type="InterPro" id="IPR043502">
    <property type="entry name" value="DNA/RNA_pol_sf"/>
</dbReference>
<feature type="domain" description="Reverse transcriptase" evidence="1">
    <location>
        <begin position="1"/>
        <end position="350"/>
    </location>
</feature>
<comment type="caution">
    <text evidence="2">The sequence shown here is derived from an EMBL/GenBank/DDBJ whole genome shotgun (WGS) entry which is preliminary data.</text>
</comment>
<name>A0A2B4R4I6_STYPI</name>
<dbReference type="PANTHER" id="PTHR47027:SF20">
    <property type="entry name" value="REVERSE TRANSCRIPTASE-LIKE PROTEIN WITH RNA-DIRECTED DNA POLYMERASE DOMAIN"/>
    <property type="match status" value="1"/>
</dbReference>
<organism evidence="2 3">
    <name type="scientific">Stylophora pistillata</name>
    <name type="common">Smooth cauliflower coral</name>
    <dbReference type="NCBI Taxonomy" id="50429"/>
    <lineage>
        <taxon>Eukaryota</taxon>
        <taxon>Metazoa</taxon>
        <taxon>Cnidaria</taxon>
        <taxon>Anthozoa</taxon>
        <taxon>Hexacorallia</taxon>
        <taxon>Scleractinia</taxon>
        <taxon>Astrocoeniina</taxon>
        <taxon>Pocilloporidae</taxon>
        <taxon>Stylophora</taxon>
    </lineage>
</organism>
<dbReference type="PANTHER" id="PTHR47027">
    <property type="entry name" value="REVERSE TRANSCRIPTASE DOMAIN-CONTAINING PROTEIN"/>
    <property type="match status" value="1"/>
</dbReference>
<evidence type="ECO:0000313" key="2">
    <source>
        <dbReference type="EMBL" id="PFX12066.1"/>
    </source>
</evidence>
<evidence type="ECO:0000259" key="1">
    <source>
        <dbReference type="PROSITE" id="PS50878"/>
    </source>
</evidence>
<dbReference type="Proteomes" id="UP000225706">
    <property type="component" value="Unassembled WGS sequence"/>
</dbReference>
<reference evidence="3" key="1">
    <citation type="journal article" date="2017" name="bioRxiv">
        <title>Comparative analysis of the genomes of Stylophora pistillata and Acropora digitifera provides evidence for extensive differences between species of corals.</title>
        <authorList>
            <person name="Voolstra C.R."/>
            <person name="Li Y."/>
            <person name="Liew Y.J."/>
            <person name="Baumgarten S."/>
            <person name="Zoccola D."/>
            <person name="Flot J.-F."/>
            <person name="Tambutte S."/>
            <person name="Allemand D."/>
            <person name="Aranda M."/>
        </authorList>
    </citation>
    <scope>NUCLEOTIDE SEQUENCE [LARGE SCALE GENOMIC DNA]</scope>
</reference>
<keyword evidence="3" id="KW-1185">Reference proteome</keyword>
<dbReference type="SUPFAM" id="SSF56672">
    <property type="entry name" value="DNA/RNA polymerases"/>
    <property type="match status" value="1"/>
</dbReference>
<proteinExistence type="predicted"/>
<dbReference type="STRING" id="50429.A0A2B4R4I6"/>
<gene>
    <name evidence="2" type="primary">RTase</name>
    <name evidence="2" type="ORF">AWC38_SpisGene24035</name>
</gene>
<dbReference type="Pfam" id="PF00078">
    <property type="entry name" value="RVT_1"/>
    <property type="match status" value="1"/>
</dbReference>
<keyword evidence="2" id="KW-0808">Transferase</keyword>
<dbReference type="CDD" id="cd01650">
    <property type="entry name" value="RT_nLTR_like"/>
    <property type="match status" value="1"/>
</dbReference>
<accession>A0A2B4R4I6</accession>